<evidence type="ECO:0000259" key="1">
    <source>
        <dbReference type="Pfam" id="PF04545"/>
    </source>
</evidence>
<proteinExistence type="predicted"/>
<dbReference type="PRINTS" id="PR00046">
    <property type="entry name" value="SIGMA70FCT"/>
</dbReference>
<dbReference type="GO" id="GO:0006352">
    <property type="term" value="P:DNA-templated transcription initiation"/>
    <property type="evidence" value="ECO:0007669"/>
    <property type="project" value="InterPro"/>
</dbReference>
<dbReference type="AlphaFoldDB" id="A0A429ZNU8"/>
<accession>A0A429ZNU8</accession>
<dbReference type="Pfam" id="PF04545">
    <property type="entry name" value="Sigma70_r4"/>
    <property type="match status" value="1"/>
</dbReference>
<dbReference type="Gene3D" id="1.10.10.10">
    <property type="entry name" value="Winged helix-like DNA-binding domain superfamily/Winged helix DNA-binding domain"/>
    <property type="match status" value="1"/>
</dbReference>
<dbReference type="EMBL" id="NGJT01000004">
    <property type="protein sequence ID" value="RST95372.1"/>
    <property type="molecule type" value="Genomic_DNA"/>
</dbReference>
<evidence type="ECO:0000313" key="3">
    <source>
        <dbReference type="Proteomes" id="UP000288490"/>
    </source>
</evidence>
<reference evidence="2 3" key="1">
    <citation type="submission" date="2017-05" db="EMBL/GenBank/DDBJ databases">
        <title>Vagococcus spp. assemblies.</title>
        <authorList>
            <person name="Gulvik C.A."/>
        </authorList>
    </citation>
    <scope>NUCLEOTIDE SEQUENCE [LARGE SCALE GENOMIC DNA]</scope>
    <source>
        <strain evidence="2 3">SS1994</strain>
    </source>
</reference>
<protein>
    <recommendedName>
        <fullName evidence="1">RNA polymerase sigma-70 region 4 domain-containing protein</fullName>
    </recommendedName>
</protein>
<sequence>MLKDNGRYSLSEIEFCLKNKSVLQQRAEATGNMSATVETVIDAENCLSKANLTANQSVVLQLRWLYNFTLKECGNILGVSVEAVRQSENSAKIKIQKVLDVWNEELLING</sequence>
<gene>
    <name evidence="2" type="ORF">CBF36_03820</name>
</gene>
<dbReference type="InterPro" id="IPR000943">
    <property type="entry name" value="RNA_pol_sigma70"/>
</dbReference>
<dbReference type="SUPFAM" id="SSF88659">
    <property type="entry name" value="Sigma3 and sigma4 domains of RNA polymerase sigma factors"/>
    <property type="match status" value="1"/>
</dbReference>
<dbReference type="RefSeq" id="WP_125956776.1">
    <property type="nucleotide sequence ID" value="NZ_JAQEJV010000004.1"/>
</dbReference>
<dbReference type="OrthoDB" id="2784268at2"/>
<evidence type="ECO:0000313" key="2">
    <source>
        <dbReference type="EMBL" id="RST95372.1"/>
    </source>
</evidence>
<name>A0A429ZNU8_9ENTE</name>
<dbReference type="GO" id="GO:0003700">
    <property type="term" value="F:DNA-binding transcription factor activity"/>
    <property type="evidence" value="ECO:0007669"/>
    <property type="project" value="InterPro"/>
</dbReference>
<dbReference type="InterPro" id="IPR007630">
    <property type="entry name" value="RNA_pol_sigma70_r4"/>
</dbReference>
<dbReference type="InterPro" id="IPR036388">
    <property type="entry name" value="WH-like_DNA-bd_sf"/>
</dbReference>
<dbReference type="Proteomes" id="UP000288490">
    <property type="component" value="Unassembled WGS sequence"/>
</dbReference>
<dbReference type="InterPro" id="IPR013324">
    <property type="entry name" value="RNA_pol_sigma_r3/r4-like"/>
</dbReference>
<comment type="caution">
    <text evidence="2">The sequence shown here is derived from an EMBL/GenBank/DDBJ whole genome shotgun (WGS) entry which is preliminary data.</text>
</comment>
<feature type="domain" description="RNA polymerase sigma-70 region 4" evidence="1">
    <location>
        <begin position="51"/>
        <end position="91"/>
    </location>
</feature>
<organism evidence="2 3">
    <name type="scientific">Vagococcus bubulae</name>
    <dbReference type="NCBI Taxonomy" id="1977868"/>
    <lineage>
        <taxon>Bacteria</taxon>
        <taxon>Bacillati</taxon>
        <taxon>Bacillota</taxon>
        <taxon>Bacilli</taxon>
        <taxon>Lactobacillales</taxon>
        <taxon>Enterococcaceae</taxon>
        <taxon>Vagococcus</taxon>
    </lineage>
</organism>
<keyword evidence="3" id="KW-1185">Reference proteome</keyword>